<keyword evidence="3" id="KW-1185">Reference proteome</keyword>
<comment type="caution">
    <text evidence="2">The sequence shown here is derived from an EMBL/GenBank/DDBJ whole genome shotgun (WGS) entry which is preliminary data.</text>
</comment>
<reference evidence="3" key="1">
    <citation type="submission" date="2019-04" db="EMBL/GenBank/DDBJ databases">
        <title>Nocardioides xinjiangensis sp. nov.</title>
        <authorList>
            <person name="Liu S."/>
        </authorList>
    </citation>
    <scope>NUCLEOTIDE SEQUENCE [LARGE SCALE GENOMIC DNA]</scope>
    <source>
        <strain evidence="3">18</strain>
    </source>
</reference>
<protein>
    <submittedName>
        <fullName evidence="2">NAD-dependent epimerase/dehydratase family protein</fullName>
    </submittedName>
</protein>
<sequence>MRVLILGGTVYLSKEVARQAAARGHHVTVAARGKSGGPPDGVEFIGIDRSSAEGVEPLRGKEFDAVIDVARIPAQVGPVLDALADGAAHWTFVSSISVYADHSKVDEALLEPAPDDSDDPDVALYGASKVTCENLVRERLGDKAFVVRPGLVFGPHDPNDRFGYWPLRVADGGEILAPGRPERLVQWIDVRNLAAWILDGAERRLSGTFDAITDAVGMGDFLDGVTESLQELGVEAPARFTWVPQEFLLEHGVNPWAGVESLGLWVPEPDYDGMLNRPAGPAVDAGLRLSTLAETVQAWWAAKSAEPELEASLSPEKEAEVLAAWHLHESERA</sequence>
<dbReference type="Pfam" id="PF01370">
    <property type="entry name" value="Epimerase"/>
    <property type="match status" value="1"/>
</dbReference>
<evidence type="ECO:0000313" key="2">
    <source>
        <dbReference type="EMBL" id="THV43657.1"/>
    </source>
</evidence>
<accession>A0A4S8QG04</accession>
<evidence type="ECO:0000313" key="3">
    <source>
        <dbReference type="Proteomes" id="UP000308760"/>
    </source>
</evidence>
<dbReference type="InterPro" id="IPR036291">
    <property type="entry name" value="NAD(P)-bd_dom_sf"/>
</dbReference>
<proteinExistence type="predicted"/>
<dbReference type="Gene3D" id="3.40.50.720">
    <property type="entry name" value="NAD(P)-binding Rossmann-like Domain"/>
    <property type="match status" value="1"/>
</dbReference>
<dbReference type="Proteomes" id="UP000308760">
    <property type="component" value="Unassembled WGS sequence"/>
</dbReference>
<gene>
    <name evidence="2" type="ORF">FAB82_00780</name>
</gene>
<dbReference type="SUPFAM" id="SSF51735">
    <property type="entry name" value="NAD(P)-binding Rossmann-fold domains"/>
    <property type="match status" value="1"/>
</dbReference>
<name>A0A4S8QG04_9ACTN</name>
<dbReference type="InterPro" id="IPR001509">
    <property type="entry name" value="Epimerase_deHydtase"/>
</dbReference>
<evidence type="ECO:0000259" key="1">
    <source>
        <dbReference type="Pfam" id="PF01370"/>
    </source>
</evidence>
<feature type="domain" description="NAD-dependent epimerase/dehydratase" evidence="1">
    <location>
        <begin position="3"/>
        <end position="198"/>
    </location>
</feature>
<organism evidence="2 3">
    <name type="scientific">Glycomyces buryatensis</name>
    <dbReference type="NCBI Taxonomy" id="2570927"/>
    <lineage>
        <taxon>Bacteria</taxon>
        <taxon>Bacillati</taxon>
        <taxon>Actinomycetota</taxon>
        <taxon>Actinomycetes</taxon>
        <taxon>Glycomycetales</taxon>
        <taxon>Glycomycetaceae</taxon>
        <taxon>Glycomyces</taxon>
    </lineage>
</organism>
<dbReference type="EMBL" id="STGY01000001">
    <property type="protein sequence ID" value="THV43657.1"/>
    <property type="molecule type" value="Genomic_DNA"/>
</dbReference>
<dbReference type="OrthoDB" id="7941246at2"/>
<dbReference type="AlphaFoldDB" id="A0A4S8QG04"/>
<reference evidence="2 3" key="2">
    <citation type="submission" date="2019-05" db="EMBL/GenBank/DDBJ databases">
        <title>Glycomyces buryatensis sp. nov.</title>
        <authorList>
            <person name="Nikitina E."/>
        </authorList>
    </citation>
    <scope>NUCLEOTIDE SEQUENCE [LARGE SCALE GENOMIC DNA]</scope>
    <source>
        <strain evidence="2 3">18</strain>
    </source>
</reference>